<dbReference type="CDD" id="cd05468">
    <property type="entry name" value="pVHL"/>
    <property type="match status" value="1"/>
</dbReference>
<evidence type="ECO:0000256" key="1">
    <source>
        <dbReference type="ARBA" id="ARBA00010057"/>
    </source>
</evidence>
<dbReference type="InterPro" id="IPR024053">
    <property type="entry name" value="VHL_beta_dom"/>
</dbReference>
<proteinExistence type="inferred from homology"/>
<dbReference type="SUPFAM" id="SSF49468">
    <property type="entry name" value="VHL"/>
    <property type="match status" value="1"/>
</dbReference>
<protein>
    <submittedName>
        <fullName evidence="4">VHL domain-containing protein</fullName>
    </submittedName>
</protein>
<dbReference type="AlphaFoldDB" id="A0A158Q8S3"/>
<dbReference type="Pfam" id="PF01847">
    <property type="entry name" value="VHL"/>
    <property type="match status" value="1"/>
</dbReference>
<evidence type="ECO:0000259" key="2">
    <source>
        <dbReference type="Pfam" id="PF01847"/>
    </source>
</evidence>
<organism evidence="3 4">
    <name type="scientific">Elaeophora elaphi</name>
    <dbReference type="NCBI Taxonomy" id="1147741"/>
    <lineage>
        <taxon>Eukaryota</taxon>
        <taxon>Metazoa</taxon>
        <taxon>Ecdysozoa</taxon>
        <taxon>Nematoda</taxon>
        <taxon>Chromadorea</taxon>
        <taxon>Rhabditida</taxon>
        <taxon>Spirurina</taxon>
        <taxon>Spiruromorpha</taxon>
        <taxon>Filarioidea</taxon>
        <taxon>Onchocercidae</taxon>
        <taxon>Elaeophora</taxon>
    </lineage>
</organism>
<accession>A0A158Q8S3</accession>
<dbReference type="InterPro" id="IPR022772">
    <property type="entry name" value="VHL_tumour_suppress_b/a_dom"/>
</dbReference>
<dbReference type="InterPro" id="IPR037140">
    <property type="entry name" value="VHL_beta_dom_sf"/>
</dbReference>
<evidence type="ECO:0000313" key="4">
    <source>
        <dbReference type="WBParaSite" id="EEL_0000858301-mRNA-1"/>
    </source>
</evidence>
<dbReference type="Gene3D" id="2.60.40.780">
    <property type="entry name" value="von Hippel-Lindau disease tumour suppressor, beta domain"/>
    <property type="match status" value="1"/>
</dbReference>
<name>A0A158Q8S3_9BILA</name>
<sequence>MSLIETRLDSFIVDEIFAPGCKSVKNLEEVNIRFVNNSSDTVDLCWIDFRGNLVRYLKLGSREKVKLTTFIGHCWIARFIRNGAPAQFLPDRTEVFVITRRFPHTAVVFIIQKGFPFPVMFQVAFQKKMELFHEQQRALCSLPVPEFVKFDIYFYIRRKRIYQTALFLVPFPRSPVHRNQDIDARVHNEEEICNILKDANNTFPEQLLKIFANGQIDLCLQVVSDLSVECPDFEINEVFLTCIKKELVIMSSSTVHTYAKKWIDFLSQNTSGIRNHCLLLKQLICCTNLLQNKQLQLLLQEILPQTYHHLCFTKQYSMASVIAEIICYSITLPAAYSDDCDREVLRNVWDKLLLAKERVKSAHFDLCTVLVMSSLNFDCTQHMQYLEKSLNVRNESDDLSFSSRKQLHLLIRSVFRHSGLIDIYATKVLEPFFRCLLINLSLLIDENFPQQKGNVALWIRKTVMEILSTSNKNCEDNLKSWKMMMSAFVPASHHILLSDKKLDQIMQLICGKGFSLKTVPISLRVTLFCVLISLIPCIPSEVFDTAVESTLSIMRSDAKLFRSLINSYEEKTLKKFIKILLRCGYSNNSSKSTQILVKEFLFSNCSHDALAVKCDSILKAAAKKGLIEEQYYFLKPLCDALGEIHYETNAGENSSLRISTEKIFRHIYGLISPLDSKDAMKMILFELSLSILPVVKILHDNNTTATEKEIENVAEHVKIADQLCRTLCKHPDRVVECGIVSEQLSQLLRRSFLWMVKRGKLEHIVSWKYVRYFDLYDKTTIDDIINIASVEMLKSLLHSSSPDLRASEKFALYFALSKHQNEEKRKLLSAVLKDILKVVVDIAETDYLAAICFLRHILPVAVGNAYERDFVSFALTILAVNCESLSANFVALRSAVSLLLDCLQFGAQSVTNDQCSFYISLLVCVRRATQKYINSASAVDPQFIRHLSYGFAKIANEMVKYERSFSRVAPFVISECLEDAEYLSFALFRIFSMPTLDIFEFDNRLNFDSNGRKISHSVQCKYPEVLIRLERNENHSVPVCPPVISGRNAKSKLKQSLQNVITCDGLICNRCRCDVKMGYQLSNNTAQAKCVLICPTI</sequence>
<comment type="similarity">
    <text evidence="1">Belongs to the VHL family.</text>
</comment>
<dbReference type="InterPro" id="IPR036208">
    <property type="entry name" value="VHL_sf"/>
</dbReference>
<keyword evidence="3" id="KW-1185">Reference proteome</keyword>
<evidence type="ECO:0000313" key="3">
    <source>
        <dbReference type="Proteomes" id="UP000050640"/>
    </source>
</evidence>
<dbReference type="WBParaSite" id="EEL_0000858301-mRNA-1">
    <property type="protein sequence ID" value="EEL_0000858301-mRNA-1"/>
    <property type="gene ID" value="EEL_0000858301"/>
</dbReference>
<dbReference type="Proteomes" id="UP000050640">
    <property type="component" value="Unplaced"/>
</dbReference>
<feature type="domain" description="von Hippel-Lindau disease tumour suppressor beta" evidence="2">
    <location>
        <begin position="23"/>
        <end position="97"/>
    </location>
</feature>
<reference evidence="4" key="1">
    <citation type="submission" date="2016-04" db="UniProtKB">
        <authorList>
            <consortium name="WormBaseParasite"/>
        </authorList>
    </citation>
    <scope>IDENTIFICATION</scope>
</reference>